<proteinExistence type="predicted"/>
<keyword evidence="2" id="KW-1185">Reference proteome</keyword>
<dbReference type="EMBL" id="JAUPBM010000082">
    <property type="protein sequence ID" value="MDO7020584.1"/>
    <property type="molecule type" value="Genomic_DNA"/>
</dbReference>
<dbReference type="RefSeq" id="WP_304385210.1">
    <property type="nucleotide sequence ID" value="NZ_JAUPBL010000036.1"/>
</dbReference>
<reference evidence="1" key="1">
    <citation type="submission" date="2023-07" db="EMBL/GenBank/DDBJ databases">
        <title>Mucosal microbiota of week-old chicken and adult hens.</title>
        <authorList>
            <person name="Volf J."/>
            <person name="Karasova D."/>
            <person name="Crhanova M."/>
            <person name="Faldynova M."/>
            <person name="Prikrylova H."/>
            <person name="Zeman M."/>
            <person name="Babak V."/>
            <person name="Rajova J."/>
            <person name="Rychlik I."/>
        </authorList>
    </citation>
    <scope>NUCLEOTIDE SEQUENCE</scope>
    <source>
        <strain evidence="1">ET902</strain>
    </source>
</reference>
<gene>
    <name evidence="1" type="ORF">Q5M86_07340</name>
</gene>
<evidence type="ECO:0000313" key="1">
    <source>
        <dbReference type="EMBL" id="MDO7020584.1"/>
    </source>
</evidence>
<dbReference type="Proteomes" id="UP001175147">
    <property type="component" value="Unassembled WGS sequence"/>
</dbReference>
<protein>
    <submittedName>
        <fullName evidence="1">Uncharacterized protein</fullName>
    </submittedName>
</protein>
<comment type="caution">
    <text evidence="1">The sequence shown here is derived from an EMBL/GenBank/DDBJ whole genome shotgun (WGS) entry which is preliminary data.</text>
</comment>
<sequence length="54" mass="5865">MKCEVCNQNKALKEAAYQIGSLITLVSVCDECALDIANSSHIFNTGYKVNGEVK</sequence>
<evidence type="ECO:0000313" key="2">
    <source>
        <dbReference type="Proteomes" id="UP001175147"/>
    </source>
</evidence>
<accession>A0ABT8YZL7</accession>
<name>A0ABT8YZL7_9SPIR</name>
<organism evidence="1 2">
    <name type="scientific">Brachyspira innocens</name>
    <dbReference type="NCBI Taxonomy" id="13264"/>
    <lineage>
        <taxon>Bacteria</taxon>
        <taxon>Pseudomonadati</taxon>
        <taxon>Spirochaetota</taxon>
        <taxon>Spirochaetia</taxon>
        <taxon>Brachyspirales</taxon>
        <taxon>Brachyspiraceae</taxon>
        <taxon>Brachyspira</taxon>
    </lineage>
</organism>